<dbReference type="Gene3D" id="3.40.50.300">
    <property type="entry name" value="P-loop containing nucleotide triphosphate hydrolases"/>
    <property type="match status" value="1"/>
</dbReference>
<evidence type="ECO:0008006" key="2">
    <source>
        <dbReference type="Google" id="ProtNLM"/>
    </source>
</evidence>
<reference evidence="1" key="1">
    <citation type="submission" date="2021-01" db="EMBL/GenBank/DDBJ databases">
        <authorList>
            <person name="Corre E."/>
            <person name="Pelletier E."/>
            <person name="Niang G."/>
            <person name="Scheremetjew M."/>
            <person name="Finn R."/>
            <person name="Kale V."/>
            <person name="Holt S."/>
            <person name="Cochrane G."/>
            <person name="Meng A."/>
            <person name="Brown T."/>
            <person name="Cohen L."/>
        </authorList>
    </citation>
    <scope>NUCLEOTIDE SEQUENCE</scope>
    <source>
        <strain evidence="1">SM1012Den-03</strain>
    </source>
</reference>
<evidence type="ECO:0000313" key="1">
    <source>
        <dbReference type="EMBL" id="CAD9569711.1"/>
    </source>
</evidence>
<organism evidence="1">
    <name type="scientific">Skeletonema marinoi</name>
    <dbReference type="NCBI Taxonomy" id="267567"/>
    <lineage>
        <taxon>Eukaryota</taxon>
        <taxon>Sar</taxon>
        <taxon>Stramenopiles</taxon>
        <taxon>Ochrophyta</taxon>
        <taxon>Bacillariophyta</taxon>
        <taxon>Coscinodiscophyceae</taxon>
        <taxon>Thalassiosirophycidae</taxon>
        <taxon>Thalassiosirales</taxon>
        <taxon>Skeletonemataceae</taxon>
        <taxon>Skeletonema</taxon>
        <taxon>Skeletonema marinoi-dohrnii complex</taxon>
    </lineage>
</organism>
<sequence length="296" mass="33570">MSKPQQNRNELMSVKFAANAKAKLPMSLVVIFLMLFLLRSSEQNIQILNDNAVVAVAEKVVESKDDIEGESESCLRPRRNRNAEVKSLLRPPFINLGMPKMGSTSLHSYFDCGGYKSVHWKCGKRYCGECIEDAIQAGSSPLSTSKCTKNFGSYAQIDRGPEHLVQVNYLNEIVGGVPNATFILTFRNMTNWYKSMSNFNNLRQRFEAANITGLPRGVGRNVSEFSHFYCEYVKRVREEVAKYPGRHELIEIDIEDPTVGWQMEEAFGTSHTCWGKKNTAKHNDTVISVEELQRRD</sequence>
<name>A0A7S2KA38_9STRA</name>
<dbReference type="AlphaFoldDB" id="A0A7S2KA38"/>
<protein>
    <recommendedName>
        <fullName evidence="2">Sulfotransferase domain-containing protein</fullName>
    </recommendedName>
</protein>
<dbReference type="Pfam" id="PF17784">
    <property type="entry name" value="Sulfotransfer_4"/>
    <property type="match status" value="1"/>
</dbReference>
<gene>
    <name evidence="1" type="ORF">SMAR0320_LOCUS103</name>
</gene>
<dbReference type="InterPro" id="IPR027417">
    <property type="entry name" value="P-loop_NTPase"/>
</dbReference>
<proteinExistence type="predicted"/>
<dbReference type="PANTHER" id="PTHR36978">
    <property type="entry name" value="P-LOOP CONTAINING NUCLEOTIDE TRIPHOSPHATE HYDROLASE"/>
    <property type="match status" value="1"/>
</dbReference>
<dbReference type="EMBL" id="HBGZ01000153">
    <property type="protein sequence ID" value="CAD9569711.1"/>
    <property type="molecule type" value="Transcribed_RNA"/>
</dbReference>
<dbReference type="PANTHER" id="PTHR36978:SF4">
    <property type="entry name" value="P-LOOP CONTAINING NUCLEOSIDE TRIPHOSPHATE HYDROLASE PROTEIN"/>
    <property type="match status" value="1"/>
</dbReference>
<dbReference type="SUPFAM" id="SSF52540">
    <property type="entry name" value="P-loop containing nucleoside triphosphate hydrolases"/>
    <property type="match status" value="1"/>
</dbReference>
<dbReference type="InterPro" id="IPR040632">
    <property type="entry name" value="Sulfotransfer_4"/>
</dbReference>
<accession>A0A7S2KA38</accession>